<organism evidence="2">
    <name type="scientific">marine sediment metagenome</name>
    <dbReference type="NCBI Taxonomy" id="412755"/>
    <lineage>
        <taxon>unclassified sequences</taxon>
        <taxon>metagenomes</taxon>
        <taxon>ecological metagenomes</taxon>
    </lineage>
</organism>
<sequence>VREMGETDIDFSMDTTLVEGDVDSWLEVTYSKTLSIFHGTVVFTIIIVMVLLINLG</sequence>
<comment type="caution">
    <text evidence="2">The sequence shown here is derived from an EMBL/GenBank/DDBJ whole genome shotgun (WGS) entry which is preliminary data.</text>
</comment>
<feature type="non-terminal residue" evidence="2">
    <location>
        <position position="1"/>
    </location>
</feature>
<dbReference type="EMBL" id="LAZR01068628">
    <property type="protein sequence ID" value="KKK49283.1"/>
    <property type="molecule type" value="Genomic_DNA"/>
</dbReference>
<keyword evidence="1" id="KW-0472">Membrane</keyword>
<feature type="transmembrane region" description="Helical" evidence="1">
    <location>
        <begin position="36"/>
        <end position="55"/>
    </location>
</feature>
<evidence type="ECO:0000256" key="1">
    <source>
        <dbReference type="SAM" id="Phobius"/>
    </source>
</evidence>
<gene>
    <name evidence="2" type="ORF">LCGC14_3136610</name>
</gene>
<keyword evidence="1" id="KW-1133">Transmembrane helix</keyword>
<name>A0A0F8VY37_9ZZZZ</name>
<evidence type="ECO:0000313" key="2">
    <source>
        <dbReference type="EMBL" id="KKK49283.1"/>
    </source>
</evidence>
<proteinExistence type="predicted"/>
<reference evidence="2" key="1">
    <citation type="journal article" date="2015" name="Nature">
        <title>Complex archaea that bridge the gap between prokaryotes and eukaryotes.</title>
        <authorList>
            <person name="Spang A."/>
            <person name="Saw J.H."/>
            <person name="Jorgensen S.L."/>
            <person name="Zaremba-Niedzwiedzka K."/>
            <person name="Martijn J."/>
            <person name="Lind A.E."/>
            <person name="van Eijk R."/>
            <person name="Schleper C."/>
            <person name="Guy L."/>
            <person name="Ettema T.J."/>
        </authorList>
    </citation>
    <scope>NUCLEOTIDE SEQUENCE</scope>
</reference>
<protein>
    <submittedName>
        <fullName evidence="2">Uncharacterized protein</fullName>
    </submittedName>
</protein>
<keyword evidence="1" id="KW-0812">Transmembrane</keyword>
<dbReference type="AlphaFoldDB" id="A0A0F8VY37"/>
<accession>A0A0F8VY37</accession>